<keyword evidence="7" id="KW-0472">Membrane</keyword>
<evidence type="ECO:0000313" key="11">
    <source>
        <dbReference type="EMBL" id="GGC71694.1"/>
    </source>
</evidence>
<name>A0A916XH86_9SPHI</name>
<gene>
    <name evidence="11" type="ORF">GCM10011387_26530</name>
</gene>
<evidence type="ECO:0000256" key="4">
    <source>
        <dbReference type="ARBA" id="ARBA00022679"/>
    </source>
</evidence>
<evidence type="ECO:0000256" key="6">
    <source>
        <dbReference type="ARBA" id="ARBA00023012"/>
    </source>
</evidence>
<dbReference type="InterPro" id="IPR013767">
    <property type="entry name" value="PAS_fold"/>
</dbReference>
<evidence type="ECO:0000256" key="5">
    <source>
        <dbReference type="ARBA" id="ARBA00022777"/>
    </source>
</evidence>
<organism evidence="11 12">
    <name type="scientific">Pedobacter quisquiliarum</name>
    <dbReference type="NCBI Taxonomy" id="1834438"/>
    <lineage>
        <taxon>Bacteria</taxon>
        <taxon>Pseudomonadati</taxon>
        <taxon>Bacteroidota</taxon>
        <taxon>Sphingobacteriia</taxon>
        <taxon>Sphingobacteriales</taxon>
        <taxon>Sphingobacteriaceae</taxon>
        <taxon>Pedobacter</taxon>
    </lineage>
</organism>
<feature type="domain" description="Histidine kinase" evidence="8">
    <location>
        <begin position="449"/>
        <end position="661"/>
    </location>
</feature>
<dbReference type="SMART" id="SM00388">
    <property type="entry name" value="HisKA"/>
    <property type="match status" value="1"/>
</dbReference>
<reference evidence="11" key="1">
    <citation type="journal article" date="2014" name="Int. J. Syst. Evol. Microbiol.">
        <title>Complete genome sequence of Corynebacterium casei LMG S-19264T (=DSM 44701T), isolated from a smear-ripened cheese.</title>
        <authorList>
            <consortium name="US DOE Joint Genome Institute (JGI-PGF)"/>
            <person name="Walter F."/>
            <person name="Albersmeier A."/>
            <person name="Kalinowski J."/>
            <person name="Ruckert C."/>
        </authorList>
    </citation>
    <scope>NUCLEOTIDE SEQUENCE</scope>
    <source>
        <strain evidence="11">CGMCC 1.15343</strain>
    </source>
</reference>
<feature type="domain" description="PAS" evidence="9">
    <location>
        <begin position="10"/>
        <end position="46"/>
    </location>
</feature>
<dbReference type="GO" id="GO:0009927">
    <property type="term" value="F:histidine phosphotransfer kinase activity"/>
    <property type="evidence" value="ECO:0007669"/>
    <property type="project" value="TreeGrafter"/>
</dbReference>
<evidence type="ECO:0000256" key="7">
    <source>
        <dbReference type="ARBA" id="ARBA00023136"/>
    </source>
</evidence>
<dbReference type="CDD" id="cd00082">
    <property type="entry name" value="HisKA"/>
    <property type="match status" value="1"/>
</dbReference>
<dbReference type="InterPro" id="IPR000700">
    <property type="entry name" value="PAS-assoc_C"/>
</dbReference>
<evidence type="ECO:0000259" key="8">
    <source>
        <dbReference type="PROSITE" id="PS50109"/>
    </source>
</evidence>
<dbReference type="InterPro" id="IPR003661">
    <property type="entry name" value="HisK_dim/P_dom"/>
</dbReference>
<evidence type="ECO:0000256" key="2">
    <source>
        <dbReference type="ARBA" id="ARBA00012438"/>
    </source>
</evidence>
<keyword evidence="4" id="KW-0808">Transferase</keyword>
<keyword evidence="12" id="KW-1185">Reference proteome</keyword>
<evidence type="ECO:0000256" key="1">
    <source>
        <dbReference type="ARBA" id="ARBA00000085"/>
    </source>
</evidence>
<dbReference type="InterPro" id="IPR029016">
    <property type="entry name" value="GAF-like_dom_sf"/>
</dbReference>
<dbReference type="PROSITE" id="PS50109">
    <property type="entry name" value="HIS_KIN"/>
    <property type="match status" value="1"/>
</dbReference>
<evidence type="ECO:0000313" key="12">
    <source>
        <dbReference type="Proteomes" id="UP000651668"/>
    </source>
</evidence>
<dbReference type="InterPro" id="IPR035965">
    <property type="entry name" value="PAS-like_dom_sf"/>
</dbReference>
<dbReference type="Proteomes" id="UP000651668">
    <property type="component" value="Unassembled WGS sequence"/>
</dbReference>
<dbReference type="InterPro" id="IPR005467">
    <property type="entry name" value="His_kinase_dom"/>
</dbReference>
<dbReference type="InterPro" id="IPR003018">
    <property type="entry name" value="GAF"/>
</dbReference>
<evidence type="ECO:0000259" key="9">
    <source>
        <dbReference type="PROSITE" id="PS50112"/>
    </source>
</evidence>
<evidence type="ECO:0000259" key="10">
    <source>
        <dbReference type="PROSITE" id="PS50113"/>
    </source>
</evidence>
<dbReference type="Gene3D" id="1.10.287.130">
    <property type="match status" value="1"/>
</dbReference>
<dbReference type="InterPro" id="IPR000014">
    <property type="entry name" value="PAS"/>
</dbReference>
<dbReference type="PRINTS" id="PR00344">
    <property type="entry name" value="BCTRLSENSOR"/>
</dbReference>
<comment type="catalytic activity">
    <reaction evidence="1">
        <text>ATP + protein L-histidine = ADP + protein N-phospho-L-histidine.</text>
        <dbReference type="EC" id="2.7.13.3"/>
    </reaction>
</comment>
<dbReference type="InterPro" id="IPR036890">
    <property type="entry name" value="HATPase_C_sf"/>
</dbReference>
<reference evidence="11" key="2">
    <citation type="submission" date="2020-09" db="EMBL/GenBank/DDBJ databases">
        <authorList>
            <person name="Sun Q."/>
            <person name="Zhou Y."/>
        </authorList>
    </citation>
    <scope>NUCLEOTIDE SEQUENCE</scope>
    <source>
        <strain evidence="11">CGMCC 1.15343</strain>
    </source>
</reference>
<sequence length="662" mass="73779">MQDFVDIDKKNKQYQSLIEDSPLAIYTSDQDGRLTYFNPAAVQLWGRVPVMGEDFWSGPWRIHFPDGRPMNLSDSPMAKALQQIARFENQEIVIERPDQTFKRLLVFAIPTFDDQSTFSGTQNTFVDITAKTSYETKQSVLSAIVESSDDAIISKDLNGIISSWNQGAQRIFGYTETEVIGKPVSILIPTERLKEEDTILGQIRQGNKVKHFETIRMTKIGKLIPISLTVSPVKDVSGNIIGASKIARDITEQVEAQASIKRNAQNLELLNSIGKVILEQLEVKEVLQQVTDVTTQITGASFGAFFYNTYDDNGEAFMLYTLSGASSAQFESLGMPRHAALFKPTFSNSEVIRVDDVTMDSRYGKNMPLFGMPSGHLDVKSYLAVPVVSANGEVIGGLLFGHPEVGQFRAEHEDLVESIASQAAIALENSRLFEEIKTMSDKKDEFIALASHELKTPLTTIKGYLQLLAKKKQDRVNALFIEKTLDQVAKLNALIADLLDVSKIEAGKLQFNLEHFDLRLLLKEVMETFPYTYKTHKIIFHDANEPAIVYADKQRIEQVINNLLTNAIKYSPAADLVEISLFKDAEVVTVRVKDYGIGLKEEHKSKIFTRFYRADGVVNVSGLGIGLHLTKEIIDRHNGQIGVEGTFGVGSEFYFTLPANGG</sequence>
<dbReference type="Gene3D" id="3.30.450.40">
    <property type="match status" value="1"/>
</dbReference>
<dbReference type="InterPro" id="IPR004358">
    <property type="entry name" value="Sig_transdc_His_kin-like_C"/>
</dbReference>
<dbReference type="GO" id="GO:0006355">
    <property type="term" value="P:regulation of DNA-templated transcription"/>
    <property type="evidence" value="ECO:0007669"/>
    <property type="project" value="InterPro"/>
</dbReference>
<dbReference type="SUPFAM" id="SSF55781">
    <property type="entry name" value="GAF domain-like"/>
    <property type="match status" value="1"/>
</dbReference>
<dbReference type="PROSITE" id="PS50113">
    <property type="entry name" value="PAC"/>
    <property type="match status" value="1"/>
</dbReference>
<dbReference type="InterPro" id="IPR003594">
    <property type="entry name" value="HATPase_dom"/>
</dbReference>
<dbReference type="SUPFAM" id="SSF55874">
    <property type="entry name" value="ATPase domain of HSP90 chaperone/DNA topoisomerase II/histidine kinase"/>
    <property type="match status" value="1"/>
</dbReference>
<dbReference type="Pfam" id="PF00989">
    <property type="entry name" value="PAS"/>
    <property type="match status" value="1"/>
</dbReference>
<dbReference type="Pfam" id="PF00512">
    <property type="entry name" value="HisKA"/>
    <property type="match status" value="1"/>
</dbReference>
<dbReference type="Pfam" id="PF13188">
    <property type="entry name" value="PAS_8"/>
    <property type="match status" value="1"/>
</dbReference>
<dbReference type="AlphaFoldDB" id="A0A916XH86"/>
<keyword evidence="3" id="KW-0597">Phosphoprotein</keyword>
<keyword evidence="6" id="KW-0902">Two-component regulatory system</keyword>
<dbReference type="PROSITE" id="PS50112">
    <property type="entry name" value="PAS"/>
    <property type="match status" value="2"/>
</dbReference>
<dbReference type="EMBL" id="BMIL01000009">
    <property type="protein sequence ID" value="GGC71694.1"/>
    <property type="molecule type" value="Genomic_DNA"/>
</dbReference>
<dbReference type="Gene3D" id="3.30.450.20">
    <property type="entry name" value="PAS domain"/>
    <property type="match status" value="2"/>
</dbReference>
<dbReference type="SMART" id="SM00086">
    <property type="entry name" value="PAC"/>
    <property type="match status" value="2"/>
</dbReference>
<dbReference type="InterPro" id="IPR001610">
    <property type="entry name" value="PAC"/>
</dbReference>
<feature type="domain" description="PAS" evidence="9">
    <location>
        <begin position="137"/>
        <end position="206"/>
    </location>
</feature>
<accession>A0A916XH86</accession>
<keyword evidence="5" id="KW-0418">Kinase</keyword>
<dbReference type="InterPro" id="IPR036097">
    <property type="entry name" value="HisK_dim/P_sf"/>
</dbReference>
<dbReference type="SMART" id="SM00091">
    <property type="entry name" value="PAS"/>
    <property type="match status" value="2"/>
</dbReference>
<protein>
    <recommendedName>
        <fullName evidence="2">histidine kinase</fullName>
        <ecNumber evidence="2">2.7.13.3</ecNumber>
    </recommendedName>
</protein>
<feature type="domain" description="PAC" evidence="10">
    <location>
        <begin position="210"/>
        <end position="262"/>
    </location>
</feature>
<evidence type="ECO:0000256" key="3">
    <source>
        <dbReference type="ARBA" id="ARBA00022553"/>
    </source>
</evidence>
<dbReference type="RefSeq" id="WP_188627405.1">
    <property type="nucleotide sequence ID" value="NZ_BMIL01000009.1"/>
</dbReference>
<dbReference type="SUPFAM" id="SSF47384">
    <property type="entry name" value="Homodimeric domain of signal transducing histidine kinase"/>
    <property type="match status" value="1"/>
</dbReference>
<proteinExistence type="predicted"/>
<dbReference type="SMART" id="SM00387">
    <property type="entry name" value="HATPase_c"/>
    <property type="match status" value="1"/>
</dbReference>
<dbReference type="PANTHER" id="PTHR43047">
    <property type="entry name" value="TWO-COMPONENT HISTIDINE PROTEIN KINASE"/>
    <property type="match status" value="1"/>
</dbReference>
<comment type="caution">
    <text evidence="11">The sequence shown here is derived from an EMBL/GenBank/DDBJ whole genome shotgun (WGS) entry which is preliminary data.</text>
</comment>
<dbReference type="NCBIfam" id="TIGR00229">
    <property type="entry name" value="sensory_box"/>
    <property type="match status" value="1"/>
</dbReference>
<dbReference type="CDD" id="cd00130">
    <property type="entry name" value="PAS"/>
    <property type="match status" value="2"/>
</dbReference>
<dbReference type="SUPFAM" id="SSF55785">
    <property type="entry name" value="PYP-like sensor domain (PAS domain)"/>
    <property type="match status" value="2"/>
</dbReference>
<dbReference type="FunFam" id="1.10.287.130:FF:000001">
    <property type="entry name" value="Two-component sensor histidine kinase"/>
    <property type="match status" value="1"/>
</dbReference>
<dbReference type="FunFam" id="3.30.565.10:FF:000006">
    <property type="entry name" value="Sensor histidine kinase WalK"/>
    <property type="match status" value="1"/>
</dbReference>
<dbReference type="GO" id="GO:0000155">
    <property type="term" value="F:phosphorelay sensor kinase activity"/>
    <property type="evidence" value="ECO:0007669"/>
    <property type="project" value="InterPro"/>
</dbReference>
<dbReference type="GO" id="GO:0005886">
    <property type="term" value="C:plasma membrane"/>
    <property type="evidence" value="ECO:0007669"/>
    <property type="project" value="TreeGrafter"/>
</dbReference>
<dbReference type="Pfam" id="PF13185">
    <property type="entry name" value="GAF_2"/>
    <property type="match status" value="1"/>
</dbReference>
<dbReference type="Pfam" id="PF02518">
    <property type="entry name" value="HATPase_c"/>
    <property type="match status" value="1"/>
</dbReference>
<dbReference type="Gene3D" id="3.30.565.10">
    <property type="entry name" value="Histidine kinase-like ATPase, C-terminal domain"/>
    <property type="match status" value="1"/>
</dbReference>
<dbReference type="PANTHER" id="PTHR43047:SF72">
    <property type="entry name" value="OSMOSENSING HISTIDINE PROTEIN KINASE SLN1"/>
    <property type="match status" value="1"/>
</dbReference>
<dbReference type="SMART" id="SM00065">
    <property type="entry name" value="GAF"/>
    <property type="match status" value="1"/>
</dbReference>
<dbReference type="EC" id="2.7.13.3" evidence="2"/>